<dbReference type="AlphaFoldDB" id="A0A1J6YIH1"/>
<sequence length="319" mass="37797">MPVTLSFGNRHGYEVNHSRLVRLMSPDKEEALYMGPWDRCKEYFRTHKKKEALEVLYTLIHGCERENQAELNVDTAGMDKIHAFEQLKQYANPSQKDRFVMRFDLRQTQVLFEIDGKVIDKFNLYRLLNVSEDCLFKLMEEDEEELFFKICIKYGEKISRYPELLQNFAFKLREAVNEDDEIKDEVYKLMRSGEDRKMACVEWNGTLTQDERDKLLCLQMGSFGISTQFFKIGYWELEGEVQFDMFHPTLLYLLQGYTPSLSLDFTEANTMLLSDVLKKDDDDYRNNKREIDGILEKIYRSHNNTLFISENSSCRNMLI</sequence>
<name>A0A1J6YIH1_SALHO</name>
<organism evidence="1 2">
    <name type="scientific">Salmonella enterica subsp. houtenae serovar 50:g,z51:-</name>
    <dbReference type="NCBI Taxonomy" id="1173947"/>
    <lineage>
        <taxon>Bacteria</taxon>
        <taxon>Pseudomonadati</taxon>
        <taxon>Pseudomonadota</taxon>
        <taxon>Gammaproteobacteria</taxon>
        <taxon>Enterobacterales</taxon>
        <taxon>Enterobacteriaceae</taxon>
        <taxon>Salmonella</taxon>
    </lineage>
</organism>
<evidence type="ECO:0000313" key="1">
    <source>
        <dbReference type="EMBL" id="PNO34428.1"/>
    </source>
</evidence>
<comment type="caution">
    <text evidence="1">The sequence shown here is derived from an EMBL/GenBank/DDBJ whole genome shotgun (WGS) entry which is preliminary data.</text>
</comment>
<dbReference type="EMBL" id="JWSP02000004">
    <property type="protein sequence ID" value="PNO34428.1"/>
    <property type="molecule type" value="Genomic_DNA"/>
</dbReference>
<dbReference type="Pfam" id="PF11047">
    <property type="entry name" value="SopD"/>
    <property type="match status" value="1"/>
</dbReference>
<dbReference type="GO" id="GO:0033644">
    <property type="term" value="C:host cell membrane"/>
    <property type="evidence" value="ECO:0007669"/>
    <property type="project" value="InterPro"/>
</dbReference>
<accession>A0A1J6YIH1</accession>
<proteinExistence type="predicted"/>
<dbReference type="InterPro" id="IPR022747">
    <property type="entry name" value="SopD"/>
</dbReference>
<gene>
    <name evidence="1" type="ORF">RK55_015395</name>
</gene>
<dbReference type="STRING" id="523831.SEHO0A_00898"/>
<evidence type="ECO:0000313" key="2">
    <source>
        <dbReference type="Proteomes" id="UP000236163"/>
    </source>
</evidence>
<dbReference type="Gene3D" id="3.30.2440.10">
    <property type="entry name" value="Secreted effector protein SifA"/>
    <property type="match status" value="1"/>
</dbReference>
<dbReference type="NCBIfam" id="NF011907">
    <property type="entry name" value="PRK15380.1"/>
    <property type="match status" value="1"/>
</dbReference>
<dbReference type="Proteomes" id="UP000236163">
    <property type="component" value="Unassembled WGS sequence"/>
</dbReference>
<protein>
    <submittedName>
        <fullName evidence="1">Type III secretion system effector SopD2</fullName>
    </submittedName>
</protein>
<reference evidence="2" key="1">
    <citation type="submission" date="2017-12" db="EMBL/GenBank/DDBJ databases">
        <title>FDA dAtabase for Regulatory Grade micrObial Sequences (FDA-ARGOS): Supporting development and validation of Infectious Disease Dx tests.</title>
        <authorList>
            <person name="Sichtig H."/>
            <person name="Tallon L."/>
            <person name="Sadzewicz L."/>
            <person name="Sengamalay N."/>
            <person name="Nagaraj S."/>
            <person name="Vavikolanu K."/>
            <person name="Aluvathingal J."/>
            <person name="Nadendla S."/>
            <person name="Pirone D.C."/>
            <person name="Hoffman M."/>
            <person name="Muruvanda T."/>
            <person name="Allard M."/>
            <person name="Evans P."/>
        </authorList>
    </citation>
    <scope>NUCLEOTIDE SEQUENCE [LARGE SCALE GENOMIC DNA]</scope>
    <source>
        <strain evidence="2">FDAARGOS_55</strain>
    </source>
</reference>